<dbReference type="EC" id="2.7.7.49" evidence="1"/>
<keyword evidence="11" id="KW-0479">Metal-binding</keyword>
<dbReference type="GO" id="GO:0006508">
    <property type="term" value="P:proteolysis"/>
    <property type="evidence" value="ECO:0007669"/>
    <property type="project" value="UniProtKB-KW"/>
</dbReference>
<dbReference type="InterPro" id="IPR036875">
    <property type="entry name" value="Znf_CCHC_sf"/>
</dbReference>
<dbReference type="InterPro" id="IPR000477">
    <property type="entry name" value="RT_dom"/>
</dbReference>
<dbReference type="Gene3D" id="4.10.60.10">
    <property type="entry name" value="Zinc finger, CCHC-type"/>
    <property type="match status" value="1"/>
</dbReference>
<dbReference type="SUPFAM" id="SSF50630">
    <property type="entry name" value="Acid proteases"/>
    <property type="match status" value="1"/>
</dbReference>
<evidence type="ECO:0000259" key="13">
    <source>
        <dbReference type="PROSITE" id="PS50158"/>
    </source>
</evidence>
<dbReference type="Gene3D" id="3.30.420.10">
    <property type="entry name" value="Ribonuclease H-like superfamily/Ribonuclease H"/>
    <property type="match status" value="1"/>
</dbReference>
<sequence>MASGTSELKQELQATSMPTSYSSYQVSPPPKYNVGDSWKTWSLLFKVYLEERSPLSDKGKKVALLSSLSLKAVEELQAICEPDDPLDNHVKFDDLLNGLSRRFMELTNDTLERNKFFQLKMGSSSLKEFASSLKKAAATCKFPSAYYEMALTDGFILGVPDYIRSALIRDKPANLAAALESAENVQLSRSPIDARPQSSADIEQVNQVQKSNSSAGGHPCYRCGRTNHQPDDCHFRNERCNTCNKRGHISKVCRSKQQADQPQKKGKGKKDSNSDYQNNQVVANLVDIKVSTLTSHADLVDMHRIGVKLQMNGVPAELEYDTGAAVTVINKNLWSKLGKPPLSSSQVNCRGYNNQKIPLLGEATVDVKCDGKQAKLKMLISHDGDNVMGRSWIHALQLFCECRLKTCMKLLKVSAISSPTYASETSSIDDLLSEFPQVFQSGLGHCTKAKAHLSLKQDSRPKFLKARPLPYAVYDAVDKELDRLVEQGVLQPINYSDWAAPVVIAPKPGGQIRLCADFSTGLNASLDLHQYPLPKPDELFSKLNGGQVFSKIDFSEAYLQMELDEESKKLVVINIHKGLFQYNRLPFGVSSAPAIFQQTMEKMLTGVPGVGVYLDDIIVTGTTEAAHLQNLRQVLRRITDYGFRLKKEKCSWAQSSVEYLGFIVDGNGQHTSLKKTKAIVDMPPPKNVHQLRSFLGMVQHYAKFVPALSTRLSPLHQLLRKQEGSDKLVAYKWTKECQQVFDEIKKDLTSPRMLVHYAPHLPIIMAADASNDGVGAVIAHRMPDGQELPIAHASKTLSDTEKRYPQIQKEALALIFGIKKFHKYLWGRHFVLQTDHQPLVKIFGSKKGLPTTAANRLQNYAIILMAYSYDIEYVKTTAFGQADGLSRLPSGDDKDFKETAEIDAELHQLFTEQLQQAPIRFETIAEETRKDKVLQKVLLLHRKGWPDHLSSGFDKENLLPFFKARHELESSNQCLLWGLRTVIPATLQKKALNQLHQTHPGQSAMKRMARKFFWWPGLDKDIEEMVANCDACNQVRPDPTKVPLRPWPIAERPWQRVHIDFAGPFLGSMWFIAIDAHSKWPEVYEMKLQKTHAADVIVALSEMFSRWGICEEIVSDNGRQFISDEFKRFCFDNGIKHTLTPPYHPQSNGQAERFVQTFKKALLKAQAEEGEEERQLQVLQFLQRYRLTPHSSTDEAPAELFIKRMPRSHWDLVYPSAMATMEKNRLKMKDQFDQSKKDKTLFVGAKVLTRIYNSKKNRWVRGIIMDRLGSVKWGVQVEGQRDMWMRHSNQLRLLDNSQLTSTDPDQDLTMEGSLVSKESAVTNEEDAADDARTDDSEEIFCSPNESLSHNGLDDDVTSTAVAPTVAPTTLADAQPMQRRSARQAKPITRFSPSRR</sequence>
<evidence type="ECO:0000313" key="16">
    <source>
        <dbReference type="Proteomes" id="UP000887566"/>
    </source>
</evidence>
<dbReference type="Gene3D" id="3.30.70.270">
    <property type="match status" value="2"/>
</dbReference>
<keyword evidence="10" id="KW-0511">Multifunctional enzyme</keyword>
<dbReference type="InterPro" id="IPR001878">
    <property type="entry name" value="Znf_CCHC"/>
</dbReference>
<dbReference type="Gene3D" id="2.40.70.10">
    <property type="entry name" value="Acid Proteases"/>
    <property type="match status" value="1"/>
</dbReference>
<keyword evidence="8" id="KW-0695">RNA-directed DNA polymerase</keyword>
<dbReference type="PROSITE" id="PS50158">
    <property type="entry name" value="ZF_CCHC"/>
    <property type="match status" value="1"/>
</dbReference>
<evidence type="ECO:0000256" key="3">
    <source>
        <dbReference type="ARBA" id="ARBA00022679"/>
    </source>
</evidence>
<keyword evidence="9" id="KW-0238">DNA-binding</keyword>
<dbReference type="InterPro" id="IPR043128">
    <property type="entry name" value="Rev_trsase/Diguanyl_cyclase"/>
</dbReference>
<keyword evidence="7" id="KW-0255">Endonuclease</keyword>
<evidence type="ECO:0000256" key="8">
    <source>
        <dbReference type="ARBA" id="ARBA00022918"/>
    </source>
</evidence>
<reference evidence="17" key="1">
    <citation type="submission" date="2022-11" db="UniProtKB">
        <authorList>
            <consortium name="WormBaseParasite"/>
        </authorList>
    </citation>
    <scope>IDENTIFICATION</scope>
</reference>
<feature type="domain" description="Integrase catalytic" evidence="15">
    <location>
        <begin position="1049"/>
        <end position="1205"/>
    </location>
</feature>
<evidence type="ECO:0000256" key="2">
    <source>
        <dbReference type="ARBA" id="ARBA00022670"/>
    </source>
</evidence>
<dbReference type="Proteomes" id="UP000887566">
    <property type="component" value="Unplaced"/>
</dbReference>
<evidence type="ECO:0000256" key="12">
    <source>
        <dbReference type="SAM" id="MobiDB-lite"/>
    </source>
</evidence>
<evidence type="ECO:0000256" key="5">
    <source>
        <dbReference type="ARBA" id="ARBA00022722"/>
    </source>
</evidence>
<dbReference type="SMART" id="SM00343">
    <property type="entry name" value="ZnF_C2HC"/>
    <property type="match status" value="2"/>
</dbReference>
<dbReference type="FunFam" id="1.10.340.70:FF:000003">
    <property type="entry name" value="Protein CBG25708"/>
    <property type="match status" value="1"/>
</dbReference>
<accession>A0A914XDU5</accession>
<evidence type="ECO:0000256" key="1">
    <source>
        <dbReference type="ARBA" id="ARBA00012493"/>
    </source>
</evidence>
<keyword evidence="7" id="KW-0378">Hydrolase</keyword>
<dbReference type="GO" id="GO:0019899">
    <property type="term" value="F:enzyme binding"/>
    <property type="evidence" value="ECO:0007669"/>
    <property type="project" value="UniProtKB-ARBA"/>
</dbReference>
<dbReference type="GO" id="GO:0008270">
    <property type="term" value="F:zinc ion binding"/>
    <property type="evidence" value="ECO:0007669"/>
    <property type="project" value="UniProtKB-KW"/>
</dbReference>
<feature type="compositionally biased region" description="Low complexity" evidence="12">
    <location>
        <begin position="1357"/>
        <end position="1373"/>
    </location>
</feature>
<keyword evidence="3" id="KW-0808">Transferase</keyword>
<evidence type="ECO:0000256" key="4">
    <source>
        <dbReference type="ARBA" id="ARBA00022695"/>
    </source>
</evidence>
<dbReference type="Pfam" id="PF00665">
    <property type="entry name" value="rve"/>
    <property type="match status" value="1"/>
</dbReference>
<keyword evidence="11" id="KW-0863">Zinc-finger</keyword>
<dbReference type="CDD" id="cd01647">
    <property type="entry name" value="RT_LTR"/>
    <property type="match status" value="1"/>
</dbReference>
<keyword evidence="5" id="KW-0540">Nuclease</keyword>
<dbReference type="InterPro" id="IPR043502">
    <property type="entry name" value="DNA/RNA_pol_sf"/>
</dbReference>
<dbReference type="InterPro" id="IPR050951">
    <property type="entry name" value="Retrovirus_Pol_polyprotein"/>
</dbReference>
<feature type="region of interest" description="Disordered" evidence="12">
    <location>
        <begin position="1314"/>
        <end position="1395"/>
    </location>
</feature>
<dbReference type="WBParaSite" id="PSAMB.scaffold7205size8057.g29765.t1">
    <property type="protein sequence ID" value="PSAMB.scaffold7205size8057.g29765.t1"/>
    <property type="gene ID" value="PSAMB.scaffold7205size8057.g29765"/>
</dbReference>
<keyword evidence="16" id="KW-1185">Reference proteome</keyword>
<dbReference type="InterPro" id="IPR041577">
    <property type="entry name" value="RT_RNaseH_2"/>
</dbReference>
<keyword evidence="4" id="KW-0548">Nucleotidyltransferase</keyword>
<dbReference type="FunFam" id="3.30.420.10:FF:000063">
    <property type="entry name" value="Retrovirus-related Pol polyprotein from transposon 297-like Protein"/>
    <property type="match status" value="1"/>
</dbReference>
<dbReference type="CDD" id="cd09274">
    <property type="entry name" value="RNase_HI_RT_Ty3"/>
    <property type="match status" value="1"/>
</dbReference>
<dbReference type="Pfam" id="PF17921">
    <property type="entry name" value="Integrase_H2C2"/>
    <property type="match status" value="1"/>
</dbReference>
<dbReference type="GO" id="GO:0003964">
    <property type="term" value="F:RNA-directed DNA polymerase activity"/>
    <property type="evidence" value="ECO:0007669"/>
    <property type="project" value="UniProtKB-KW"/>
</dbReference>
<dbReference type="InterPro" id="IPR021109">
    <property type="entry name" value="Peptidase_aspartic_dom_sf"/>
</dbReference>
<dbReference type="PROSITE" id="PS50878">
    <property type="entry name" value="RT_POL"/>
    <property type="match status" value="1"/>
</dbReference>
<dbReference type="Pfam" id="PF00078">
    <property type="entry name" value="RVT_1"/>
    <property type="match status" value="1"/>
</dbReference>
<feature type="domain" description="Reverse transcriptase" evidence="14">
    <location>
        <begin position="486"/>
        <end position="664"/>
    </location>
</feature>
<keyword evidence="11" id="KW-0862">Zinc</keyword>
<dbReference type="InterPro" id="IPR001584">
    <property type="entry name" value="Integrase_cat-core"/>
</dbReference>
<dbReference type="PROSITE" id="PS50994">
    <property type="entry name" value="INTEGRASE"/>
    <property type="match status" value="1"/>
</dbReference>
<evidence type="ECO:0000259" key="15">
    <source>
        <dbReference type="PROSITE" id="PS50994"/>
    </source>
</evidence>
<dbReference type="PANTHER" id="PTHR37984:SF5">
    <property type="entry name" value="PROTEIN NYNRIN-LIKE"/>
    <property type="match status" value="1"/>
</dbReference>
<dbReference type="FunFam" id="3.10.20.370:FF:000001">
    <property type="entry name" value="Retrovirus-related Pol polyprotein from transposon 17.6-like protein"/>
    <property type="match status" value="1"/>
</dbReference>
<dbReference type="GO" id="GO:0003677">
    <property type="term" value="F:DNA binding"/>
    <property type="evidence" value="ECO:0007669"/>
    <property type="project" value="UniProtKB-KW"/>
</dbReference>
<dbReference type="Gene3D" id="3.10.10.10">
    <property type="entry name" value="HIV Type 1 Reverse Transcriptase, subunit A, domain 1"/>
    <property type="match status" value="1"/>
</dbReference>
<evidence type="ECO:0000256" key="10">
    <source>
        <dbReference type="ARBA" id="ARBA00023268"/>
    </source>
</evidence>
<evidence type="ECO:0000256" key="7">
    <source>
        <dbReference type="ARBA" id="ARBA00022759"/>
    </source>
</evidence>
<evidence type="ECO:0000256" key="6">
    <source>
        <dbReference type="ARBA" id="ARBA00022750"/>
    </source>
</evidence>
<dbReference type="GO" id="GO:0015074">
    <property type="term" value="P:DNA integration"/>
    <property type="evidence" value="ECO:0007669"/>
    <property type="project" value="InterPro"/>
</dbReference>
<dbReference type="Pfam" id="PF17919">
    <property type="entry name" value="RT_RNaseH_2"/>
    <property type="match status" value="1"/>
</dbReference>
<dbReference type="SUPFAM" id="SSF53098">
    <property type="entry name" value="Ribonuclease H-like"/>
    <property type="match status" value="1"/>
</dbReference>
<evidence type="ECO:0000313" key="17">
    <source>
        <dbReference type="WBParaSite" id="PSAMB.scaffold7205size8057.g29765.t1"/>
    </source>
</evidence>
<dbReference type="PANTHER" id="PTHR37984">
    <property type="entry name" value="PROTEIN CBG26694"/>
    <property type="match status" value="1"/>
</dbReference>
<evidence type="ECO:0000256" key="11">
    <source>
        <dbReference type="PROSITE-ProRule" id="PRU00047"/>
    </source>
</evidence>
<organism evidence="16 17">
    <name type="scientific">Plectus sambesii</name>
    <dbReference type="NCBI Taxonomy" id="2011161"/>
    <lineage>
        <taxon>Eukaryota</taxon>
        <taxon>Metazoa</taxon>
        <taxon>Ecdysozoa</taxon>
        <taxon>Nematoda</taxon>
        <taxon>Chromadorea</taxon>
        <taxon>Plectida</taxon>
        <taxon>Plectina</taxon>
        <taxon>Plectoidea</taxon>
        <taxon>Plectidae</taxon>
        <taxon>Plectus</taxon>
    </lineage>
</organism>
<dbReference type="GO" id="GO:0004519">
    <property type="term" value="F:endonuclease activity"/>
    <property type="evidence" value="ECO:0007669"/>
    <property type="project" value="UniProtKB-KW"/>
</dbReference>
<dbReference type="SUPFAM" id="SSF57756">
    <property type="entry name" value="Retrovirus zinc finger-like domains"/>
    <property type="match status" value="1"/>
</dbReference>
<dbReference type="InterPro" id="IPR041588">
    <property type="entry name" value="Integrase_H2C2"/>
</dbReference>
<dbReference type="GO" id="GO:0004190">
    <property type="term" value="F:aspartic-type endopeptidase activity"/>
    <property type="evidence" value="ECO:0007669"/>
    <property type="project" value="UniProtKB-KW"/>
</dbReference>
<feature type="domain" description="CCHC-type" evidence="13">
    <location>
        <begin position="220"/>
        <end position="233"/>
    </location>
</feature>
<protein>
    <recommendedName>
        <fullName evidence="1">RNA-directed DNA polymerase</fullName>
        <ecNumber evidence="1">2.7.7.49</ecNumber>
    </recommendedName>
</protein>
<feature type="region of interest" description="Disordered" evidence="12">
    <location>
        <begin position="251"/>
        <end position="277"/>
    </location>
</feature>
<name>A0A914XDU5_9BILA</name>
<dbReference type="InterPro" id="IPR012337">
    <property type="entry name" value="RNaseH-like_sf"/>
</dbReference>
<proteinExistence type="predicted"/>
<evidence type="ECO:0000256" key="9">
    <source>
        <dbReference type="ARBA" id="ARBA00023125"/>
    </source>
</evidence>
<keyword evidence="6" id="KW-0064">Aspartyl protease</keyword>
<dbReference type="FunFam" id="3.30.70.270:FF:000020">
    <property type="entry name" value="Transposon Tf2-6 polyprotein-like Protein"/>
    <property type="match status" value="1"/>
</dbReference>
<dbReference type="GO" id="GO:0042575">
    <property type="term" value="C:DNA polymerase complex"/>
    <property type="evidence" value="ECO:0007669"/>
    <property type="project" value="UniProtKB-ARBA"/>
</dbReference>
<dbReference type="SUPFAM" id="SSF56672">
    <property type="entry name" value="DNA/RNA polymerases"/>
    <property type="match status" value="1"/>
</dbReference>
<dbReference type="Gene3D" id="1.10.340.70">
    <property type="match status" value="1"/>
</dbReference>
<dbReference type="InterPro" id="IPR036397">
    <property type="entry name" value="RNaseH_sf"/>
</dbReference>
<keyword evidence="2" id="KW-0645">Protease</keyword>
<evidence type="ECO:0000259" key="14">
    <source>
        <dbReference type="PROSITE" id="PS50878"/>
    </source>
</evidence>